<protein>
    <submittedName>
        <fullName evidence="2">Uncharacterized protein</fullName>
    </submittedName>
</protein>
<feature type="transmembrane region" description="Helical" evidence="1">
    <location>
        <begin position="173"/>
        <end position="191"/>
    </location>
</feature>
<dbReference type="RefSeq" id="WP_130965027.1">
    <property type="nucleotide sequence ID" value="NZ_SIRT01000012.1"/>
</dbReference>
<dbReference type="Proteomes" id="UP000291142">
    <property type="component" value="Unassembled WGS sequence"/>
</dbReference>
<dbReference type="OrthoDB" id="1437277at2"/>
<organism evidence="2 3">
    <name type="scientific">Hyunsoonleella flava</name>
    <dbReference type="NCBI Taxonomy" id="2527939"/>
    <lineage>
        <taxon>Bacteria</taxon>
        <taxon>Pseudomonadati</taxon>
        <taxon>Bacteroidota</taxon>
        <taxon>Flavobacteriia</taxon>
        <taxon>Flavobacteriales</taxon>
        <taxon>Flavobacteriaceae</taxon>
    </lineage>
</organism>
<feature type="transmembrane region" description="Helical" evidence="1">
    <location>
        <begin position="21"/>
        <end position="43"/>
    </location>
</feature>
<gene>
    <name evidence="2" type="ORF">EYD45_13170</name>
</gene>
<dbReference type="AlphaFoldDB" id="A0A4Q9FCH4"/>
<reference evidence="2 3" key="1">
    <citation type="submission" date="2019-02" db="EMBL/GenBank/DDBJ databases">
        <title>Hyunsoonleella sp., isolated from marine sediment.</title>
        <authorList>
            <person name="Liu B.-T."/>
        </authorList>
    </citation>
    <scope>NUCLEOTIDE SEQUENCE [LARGE SCALE GENOMIC DNA]</scope>
    <source>
        <strain evidence="2 3">T58</strain>
    </source>
</reference>
<keyword evidence="1" id="KW-1133">Transmembrane helix</keyword>
<accession>A0A4Q9FCH4</accession>
<sequence length="463" mass="54926">MKFSRLFYDSRVSFTKISINWIIISVVIGLLSALTIYNFFYVIRESFRVMTFGFANLPYVLTEEDRNSYNLFFAGLSVVFANSITINMLLSRPSGILYWRNPIRRRILNDQVFLNFNFSYWFTKMGLCFFIFSMCCLDFDFSPYVGVLSSLLLLVLYLDSWKGLSRIFRKNRFKFQIIHFTVLILLTFGLSKINTIDYQSIDDTAIKSSPIYQLPYSNFYHEFHSAYHREVVLTLELEDDNELLILYQGKRAVVNDIPDIIAAERASLREEMVPFLHVRIIADKALNIEYIKQVEKILYTIAQLYVVYDVYNDDLLTHRFERRGIKFKITPTIIELQSNIDIQTPPLPEWWYFDRSKNLMSIIKVDIGSVIKVNGIITPKEILVEEFKKYILKNILFEYSYEKNTSYQDYINVLSSQYKAAFELRKQNQTIFKEHSYNDREAYLEEQNKLKQQFPIRIIETFD</sequence>
<comment type="caution">
    <text evidence="2">The sequence shown here is derived from an EMBL/GenBank/DDBJ whole genome shotgun (WGS) entry which is preliminary data.</text>
</comment>
<proteinExistence type="predicted"/>
<keyword evidence="3" id="KW-1185">Reference proteome</keyword>
<name>A0A4Q9FCH4_9FLAO</name>
<evidence type="ECO:0000313" key="2">
    <source>
        <dbReference type="EMBL" id="TBN01351.1"/>
    </source>
</evidence>
<dbReference type="EMBL" id="SIRT01000012">
    <property type="protein sequence ID" value="TBN01351.1"/>
    <property type="molecule type" value="Genomic_DNA"/>
</dbReference>
<evidence type="ECO:0000313" key="3">
    <source>
        <dbReference type="Proteomes" id="UP000291142"/>
    </source>
</evidence>
<feature type="transmembrane region" description="Helical" evidence="1">
    <location>
        <begin position="144"/>
        <end position="161"/>
    </location>
</feature>
<feature type="transmembrane region" description="Helical" evidence="1">
    <location>
        <begin position="71"/>
        <end position="91"/>
    </location>
</feature>
<keyword evidence="1" id="KW-0812">Transmembrane</keyword>
<keyword evidence="1" id="KW-0472">Membrane</keyword>
<evidence type="ECO:0000256" key="1">
    <source>
        <dbReference type="SAM" id="Phobius"/>
    </source>
</evidence>
<feature type="transmembrane region" description="Helical" evidence="1">
    <location>
        <begin position="112"/>
        <end position="132"/>
    </location>
</feature>